<proteinExistence type="predicted"/>
<sequence>MSMIVISMEPDHHHQDAHHGLPYHDASTPSSAGGGAHSAGGSGGASWPLESPNTAFHTPHEYPSSYPPWNALPMEPLFQTSAMPPSMSSSMPPPQQHHQRPPYHQLQPLITPQAQPQWPSMLTSQSSYASPLQGHPLGVPLAVPQRHGAPTPRKTLTDADRKRMCQYAEEHPTVKQTEIGAMFGVERRYGRTLTIWACKAGH</sequence>
<dbReference type="Gene3D" id="1.10.10.60">
    <property type="entry name" value="Homeodomain-like"/>
    <property type="match status" value="1"/>
</dbReference>
<feature type="compositionally biased region" description="Gly residues" evidence="1">
    <location>
        <begin position="32"/>
        <end position="44"/>
    </location>
</feature>
<gene>
    <name evidence="2" type="ORF">EJ06DRAFT_285658</name>
</gene>
<evidence type="ECO:0000256" key="1">
    <source>
        <dbReference type="SAM" id="MobiDB-lite"/>
    </source>
</evidence>
<name>A0A6G1I5S9_9PEZI</name>
<feature type="region of interest" description="Disordered" evidence="1">
    <location>
        <begin position="79"/>
        <end position="102"/>
    </location>
</feature>
<dbReference type="EMBL" id="ML996689">
    <property type="protein sequence ID" value="KAF2403640.1"/>
    <property type="molecule type" value="Genomic_DNA"/>
</dbReference>
<feature type="region of interest" description="Disordered" evidence="1">
    <location>
        <begin position="117"/>
        <end position="159"/>
    </location>
</feature>
<evidence type="ECO:0000313" key="2">
    <source>
        <dbReference type="EMBL" id="KAF2403640.1"/>
    </source>
</evidence>
<dbReference type="OrthoDB" id="9909311at2759"/>
<organism evidence="2 3">
    <name type="scientific">Trichodelitschia bisporula</name>
    <dbReference type="NCBI Taxonomy" id="703511"/>
    <lineage>
        <taxon>Eukaryota</taxon>
        <taxon>Fungi</taxon>
        <taxon>Dikarya</taxon>
        <taxon>Ascomycota</taxon>
        <taxon>Pezizomycotina</taxon>
        <taxon>Dothideomycetes</taxon>
        <taxon>Dothideomycetes incertae sedis</taxon>
        <taxon>Phaeotrichales</taxon>
        <taxon>Phaeotrichaceae</taxon>
        <taxon>Trichodelitschia</taxon>
    </lineage>
</organism>
<evidence type="ECO:0008006" key="4">
    <source>
        <dbReference type="Google" id="ProtNLM"/>
    </source>
</evidence>
<evidence type="ECO:0000313" key="3">
    <source>
        <dbReference type="Proteomes" id="UP000799640"/>
    </source>
</evidence>
<reference evidence="2" key="1">
    <citation type="journal article" date="2020" name="Stud. Mycol.">
        <title>101 Dothideomycetes genomes: a test case for predicting lifestyles and emergence of pathogens.</title>
        <authorList>
            <person name="Haridas S."/>
            <person name="Albert R."/>
            <person name="Binder M."/>
            <person name="Bloem J."/>
            <person name="Labutti K."/>
            <person name="Salamov A."/>
            <person name="Andreopoulos B."/>
            <person name="Baker S."/>
            <person name="Barry K."/>
            <person name="Bills G."/>
            <person name="Bluhm B."/>
            <person name="Cannon C."/>
            <person name="Castanera R."/>
            <person name="Culley D."/>
            <person name="Daum C."/>
            <person name="Ezra D."/>
            <person name="Gonzalez J."/>
            <person name="Henrissat B."/>
            <person name="Kuo A."/>
            <person name="Liang C."/>
            <person name="Lipzen A."/>
            <person name="Lutzoni F."/>
            <person name="Magnuson J."/>
            <person name="Mondo S."/>
            <person name="Nolan M."/>
            <person name="Ohm R."/>
            <person name="Pangilinan J."/>
            <person name="Park H.-J."/>
            <person name="Ramirez L."/>
            <person name="Alfaro M."/>
            <person name="Sun H."/>
            <person name="Tritt A."/>
            <person name="Yoshinaga Y."/>
            <person name="Zwiers L.-H."/>
            <person name="Turgeon B."/>
            <person name="Goodwin S."/>
            <person name="Spatafora J."/>
            <person name="Crous P."/>
            <person name="Grigoriev I."/>
        </authorList>
    </citation>
    <scope>NUCLEOTIDE SEQUENCE</scope>
    <source>
        <strain evidence="2">CBS 262.69</strain>
    </source>
</reference>
<keyword evidence="3" id="KW-1185">Reference proteome</keyword>
<feature type="compositionally biased region" description="Basic and acidic residues" evidence="1">
    <location>
        <begin position="9"/>
        <end position="19"/>
    </location>
</feature>
<protein>
    <recommendedName>
        <fullName evidence="4">HTH psq-type domain-containing protein</fullName>
    </recommendedName>
</protein>
<accession>A0A6G1I5S9</accession>
<feature type="compositionally biased region" description="Low complexity" evidence="1">
    <location>
        <begin position="81"/>
        <end position="90"/>
    </location>
</feature>
<feature type="region of interest" description="Disordered" evidence="1">
    <location>
        <begin position="9"/>
        <end position="59"/>
    </location>
</feature>
<dbReference type="Proteomes" id="UP000799640">
    <property type="component" value="Unassembled WGS sequence"/>
</dbReference>
<feature type="compositionally biased region" description="Polar residues" evidence="1">
    <location>
        <begin position="117"/>
        <end position="130"/>
    </location>
</feature>
<dbReference type="AlphaFoldDB" id="A0A6G1I5S9"/>